<comment type="caution">
    <text evidence="2">The sequence shown here is derived from an EMBL/GenBank/DDBJ whole genome shotgun (WGS) entry which is preliminary data.</text>
</comment>
<keyword evidence="3" id="KW-1185">Reference proteome</keyword>
<proteinExistence type="predicted"/>
<gene>
    <name evidence="2" type="ORF">ACFQDO_13525</name>
</gene>
<reference evidence="3" key="1">
    <citation type="journal article" date="2019" name="Int. J. Syst. Evol. Microbiol.">
        <title>The Global Catalogue of Microorganisms (GCM) 10K type strain sequencing project: providing services to taxonomists for standard genome sequencing and annotation.</title>
        <authorList>
            <consortium name="The Broad Institute Genomics Platform"/>
            <consortium name="The Broad Institute Genome Sequencing Center for Infectious Disease"/>
            <person name="Wu L."/>
            <person name="Ma J."/>
        </authorList>
    </citation>
    <scope>NUCLEOTIDE SEQUENCE [LARGE SCALE GENOMIC DNA]</scope>
    <source>
        <strain evidence="3">KACC 14249</strain>
    </source>
</reference>
<dbReference type="InterPro" id="IPR000182">
    <property type="entry name" value="GNAT_dom"/>
</dbReference>
<dbReference type="InterPro" id="IPR016181">
    <property type="entry name" value="Acyl_CoA_acyltransferase"/>
</dbReference>
<evidence type="ECO:0000313" key="2">
    <source>
        <dbReference type="EMBL" id="MFC6008150.1"/>
    </source>
</evidence>
<dbReference type="RefSeq" id="WP_345715157.1">
    <property type="nucleotide sequence ID" value="NZ_BAABFP010000002.1"/>
</dbReference>
<dbReference type="Gene3D" id="3.40.630.30">
    <property type="match status" value="1"/>
</dbReference>
<dbReference type="GO" id="GO:0016746">
    <property type="term" value="F:acyltransferase activity"/>
    <property type="evidence" value="ECO:0007669"/>
    <property type="project" value="UniProtKB-KW"/>
</dbReference>
<sequence>MQVRQVDVGDDAVLTQAHAVWVASRSFERPWNDAQSYGTWALERRFRDSGEDHEVWGAYDGDALVGFAMIWIPLHDNTSKIHTEIHVHPDHRRAGAGSALVQQVVDVARARSRSEIIGDLLAPADSTPEHPYRRFAAKHGFEEASQDSMRSLPLPVPTERLDELAELARGGWAGRYELATYLDGVPGHLQPSLCEASNLVDAEAPTGDIDFEPESLDPERYQAELQLERDQGTRRFTTVAVDPTTGQVVAYTDLVIAGGSTRSVWQWGTLVRAEHRGHRLGLAVKVENLRRLQAEHPTREFVVTGNADANAWMVAINETLGFRVREICPMYQRRV</sequence>
<dbReference type="Proteomes" id="UP001596189">
    <property type="component" value="Unassembled WGS sequence"/>
</dbReference>
<evidence type="ECO:0000259" key="1">
    <source>
        <dbReference type="PROSITE" id="PS51186"/>
    </source>
</evidence>
<dbReference type="EC" id="2.3.-.-" evidence="2"/>
<accession>A0ABW1JG41</accession>
<dbReference type="EMBL" id="JBHSRD010000004">
    <property type="protein sequence ID" value="MFC6008150.1"/>
    <property type="molecule type" value="Genomic_DNA"/>
</dbReference>
<keyword evidence="2" id="KW-0808">Transferase</keyword>
<dbReference type="PROSITE" id="PS51186">
    <property type="entry name" value="GNAT"/>
    <property type="match status" value="1"/>
</dbReference>
<keyword evidence="2" id="KW-0012">Acyltransferase</keyword>
<dbReference type="SUPFAM" id="SSF55729">
    <property type="entry name" value="Acyl-CoA N-acyltransferases (Nat)"/>
    <property type="match status" value="2"/>
</dbReference>
<organism evidence="2 3">
    <name type="scientific">Angustibacter luteus</name>
    <dbReference type="NCBI Taxonomy" id="658456"/>
    <lineage>
        <taxon>Bacteria</taxon>
        <taxon>Bacillati</taxon>
        <taxon>Actinomycetota</taxon>
        <taxon>Actinomycetes</taxon>
        <taxon>Kineosporiales</taxon>
        <taxon>Kineosporiaceae</taxon>
    </lineage>
</organism>
<evidence type="ECO:0000313" key="3">
    <source>
        <dbReference type="Proteomes" id="UP001596189"/>
    </source>
</evidence>
<dbReference type="Pfam" id="PF00583">
    <property type="entry name" value="Acetyltransf_1"/>
    <property type="match status" value="1"/>
</dbReference>
<dbReference type="CDD" id="cd04301">
    <property type="entry name" value="NAT_SF"/>
    <property type="match status" value="1"/>
</dbReference>
<protein>
    <submittedName>
        <fullName evidence="2">GNAT family N-acetyltransferase</fullName>
        <ecNumber evidence="2">2.3.-.-</ecNumber>
    </submittedName>
</protein>
<feature type="domain" description="N-acetyltransferase" evidence="1">
    <location>
        <begin position="1"/>
        <end position="163"/>
    </location>
</feature>
<name>A0ABW1JG41_9ACTN</name>